<dbReference type="AlphaFoldDB" id="A0A6J7SS89"/>
<sequence>MHSADCQTAKVRRCIQVGDVGLKWCALGVLGSRHCGEKCLEQWLKVFFFWHAAICWANQRSAASLGTGVNDGEFDLLFSCIEIEEEFVGLVNYCRDAGVGTVNLINNKNYRKVFLKCLAQYETGLRKWTFRCVYEEHNTVDHFQTALNFATEVSVTWGVNDVERDTTLRCACAGVVHRRVLGEDRDALFALEVHGVHDTLIDVLVLAEGTRLPQHGIHKRGFAVVDVGDNGYVTKIFSAWHPATLRGQHPKRRIVTLCPNTS</sequence>
<dbReference type="EMBL" id="CAFBPZ010000194">
    <property type="protein sequence ID" value="CAB5043340.1"/>
    <property type="molecule type" value="Genomic_DNA"/>
</dbReference>
<organism evidence="1">
    <name type="scientific">freshwater metagenome</name>
    <dbReference type="NCBI Taxonomy" id="449393"/>
    <lineage>
        <taxon>unclassified sequences</taxon>
        <taxon>metagenomes</taxon>
        <taxon>ecological metagenomes</taxon>
    </lineage>
</organism>
<reference evidence="1" key="1">
    <citation type="submission" date="2020-05" db="EMBL/GenBank/DDBJ databases">
        <authorList>
            <person name="Chiriac C."/>
            <person name="Salcher M."/>
            <person name="Ghai R."/>
            <person name="Kavagutti S V."/>
        </authorList>
    </citation>
    <scope>NUCLEOTIDE SEQUENCE</scope>
</reference>
<evidence type="ECO:0000313" key="1">
    <source>
        <dbReference type="EMBL" id="CAB5043340.1"/>
    </source>
</evidence>
<protein>
    <submittedName>
        <fullName evidence="1">Unannotated protein</fullName>
    </submittedName>
</protein>
<dbReference type="AntiFam" id="ANF00072">
    <property type="entry name" value="Shadow ORF (opposite TypA)"/>
</dbReference>
<accession>A0A6J7SS89</accession>
<name>A0A6J7SS89_9ZZZZ</name>
<proteinExistence type="predicted"/>
<gene>
    <name evidence="1" type="ORF">UFOPK4237_01759</name>
</gene>